<proteinExistence type="predicted"/>
<evidence type="ECO:0000313" key="1">
    <source>
        <dbReference type="EMBL" id="JAA85441.1"/>
    </source>
</evidence>
<sequence>MLRKYLQSRIAPFCISGKTRQPMKLVTYYKLQNRKILCMQMWIRFRIILKSLLRHECQQSKMNLITLKLEFQIVYK</sequence>
<dbReference type="AlphaFoldDB" id="S4P1W0"/>
<reference evidence="1" key="1">
    <citation type="journal article" date="2013" name="BMC Genomics">
        <title>Unscrambling butterfly oogenesis.</title>
        <authorList>
            <person name="Carter J.M."/>
            <person name="Baker S.C."/>
            <person name="Pink R."/>
            <person name="Carter D.R."/>
            <person name="Collins A."/>
            <person name="Tomlin J."/>
            <person name="Gibbs M."/>
            <person name="Breuker C.J."/>
        </authorList>
    </citation>
    <scope>NUCLEOTIDE SEQUENCE</scope>
    <source>
        <tissue evidence="1">Ovary</tissue>
    </source>
</reference>
<name>S4P1W0_9NEOP</name>
<accession>S4P1W0</accession>
<reference evidence="1" key="2">
    <citation type="submission" date="2013-05" db="EMBL/GenBank/DDBJ databases">
        <authorList>
            <person name="Carter J.-M."/>
            <person name="Baker S.C."/>
            <person name="Pink R."/>
            <person name="Carter D.R.F."/>
            <person name="Collins A."/>
            <person name="Tomlin J."/>
            <person name="Gibbs M."/>
            <person name="Breuker C.J."/>
        </authorList>
    </citation>
    <scope>NUCLEOTIDE SEQUENCE</scope>
    <source>
        <tissue evidence="1">Ovary</tissue>
    </source>
</reference>
<protein>
    <submittedName>
        <fullName evidence="1">Uncharacterized protein</fullName>
    </submittedName>
</protein>
<organism evidence="1">
    <name type="scientific">Pararge aegeria</name>
    <name type="common">speckled wood butterfly</name>
    <dbReference type="NCBI Taxonomy" id="116150"/>
    <lineage>
        <taxon>Eukaryota</taxon>
        <taxon>Metazoa</taxon>
        <taxon>Ecdysozoa</taxon>
        <taxon>Arthropoda</taxon>
        <taxon>Hexapoda</taxon>
        <taxon>Insecta</taxon>
        <taxon>Pterygota</taxon>
        <taxon>Neoptera</taxon>
        <taxon>Endopterygota</taxon>
        <taxon>Lepidoptera</taxon>
        <taxon>Glossata</taxon>
        <taxon>Ditrysia</taxon>
        <taxon>Papilionoidea</taxon>
        <taxon>Nymphalidae</taxon>
        <taxon>Satyrinae</taxon>
        <taxon>Satyrini</taxon>
        <taxon>Parargina</taxon>
        <taxon>Pararge</taxon>
    </lineage>
</organism>
<dbReference type="EMBL" id="GAIX01007119">
    <property type="protein sequence ID" value="JAA85441.1"/>
    <property type="molecule type" value="Transcribed_RNA"/>
</dbReference>